<comment type="caution">
    <text evidence="1">The sequence shown here is derived from an EMBL/GenBank/DDBJ whole genome shotgun (WGS) entry which is preliminary data.</text>
</comment>
<accession>A0A1L8CQ41</accession>
<keyword evidence="2" id="KW-1185">Reference proteome</keyword>
<evidence type="ECO:0000313" key="1">
    <source>
        <dbReference type="EMBL" id="GAV21007.1"/>
    </source>
</evidence>
<name>A0A1L8CQ41_9PROT</name>
<sequence>MDTRHSHQQARLQLPGATESDSFRMRMIAQLYQIECYRRDQWQKSGRLLSHNQAAAEWIACYAANFPQTVAGNS</sequence>
<reference evidence="1 2" key="1">
    <citation type="journal article" date="2017" name="Arch. Microbiol.">
        <title>Mariprofundus micogutta sp. nov., a novel iron-oxidizing zetaproteobacterium isolated from a deep-sea hydrothermal field at the Bayonnaise knoll of the Izu-Ogasawara arc, and a description of Mariprofundales ord. nov. and Zetaproteobacteria classis nov.</title>
        <authorList>
            <person name="Makita H."/>
            <person name="Tanaka E."/>
            <person name="Mitsunobu S."/>
            <person name="Miyazaki M."/>
            <person name="Nunoura T."/>
            <person name="Uematsu K."/>
            <person name="Takaki Y."/>
            <person name="Nishi S."/>
            <person name="Shimamura S."/>
            <person name="Takai K."/>
        </authorList>
    </citation>
    <scope>NUCLEOTIDE SEQUENCE [LARGE SCALE GENOMIC DNA]</scope>
    <source>
        <strain evidence="1 2">ET2</strain>
    </source>
</reference>
<proteinExistence type="predicted"/>
<protein>
    <submittedName>
        <fullName evidence="1">Uncharacterized protein</fullName>
    </submittedName>
</protein>
<gene>
    <name evidence="1" type="ORF">MMIC_P1986</name>
</gene>
<dbReference type="EMBL" id="BDFD01000019">
    <property type="protein sequence ID" value="GAV21007.1"/>
    <property type="molecule type" value="Genomic_DNA"/>
</dbReference>
<dbReference type="AlphaFoldDB" id="A0A1L8CQ41"/>
<organism evidence="1 2">
    <name type="scientific">Mariprofundus micogutta</name>
    <dbReference type="NCBI Taxonomy" id="1921010"/>
    <lineage>
        <taxon>Bacteria</taxon>
        <taxon>Pseudomonadati</taxon>
        <taxon>Pseudomonadota</taxon>
        <taxon>Candidatius Mariprofundia</taxon>
        <taxon>Mariprofundales</taxon>
        <taxon>Mariprofundaceae</taxon>
        <taxon>Mariprofundus</taxon>
    </lineage>
</organism>
<evidence type="ECO:0000313" key="2">
    <source>
        <dbReference type="Proteomes" id="UP000231632"/>
    </source>
</evidence>
<dbReference type="Proteomes" id="UP000231632">
    <property type="component" value="Unassembled WGS sequence"/>
</dbReference>